<name>A0ACB6Z5I1_THEGA</name>
<sequence>MPLRKPLATLDPQSAHSWLTEDMSNSPSSSRLPTDPKDAVANCYGRQIMSRGSIGDEGIPVRSASSSRKNSLAQNLSGVSLNRSDSRRASLASSVSTRRGSVPTIHLKGSPTTAISPSLPIPPQPTHPTYINNDELYSGLKTYSFGAPGIIRSSSPESDILESYPSPRYFEHHQRPRRSLSSVPTLRDEMEIDEAEISRHSRAKMRAIDDGGRRPSLPKNPASSPSPPPSASSLSSSDVIHRNENPSSSDIIMDDRASTYTFGVPAMYHHSDSEQSSYLDEEPLDHLSTSPITFAHTPPGVGDDEEGRRNSFVVPIGHDIQLRRGSVPLAIPETPRPNNRAGMISGDEIQAMRKMSRSLDDEISILGLGDPSDIHQPGGSARSEPLSKADWSSFQQHIDARTTPRTHAHRSQPQAEGEDESSAYTGLNLAYILGSDEGGRPRSSWSSESFVQRRQSVAQNTGGFVGFGLSFGRDVDRRPSVATATGEDTFLRHLQHNDANYALRLEEWTFGKEKADATGPRLSGLTAGGITAPTIGPGTYELWKCHVVGRFNVERLALQYPYSVNRRGGPGVIVHKHSQAKAFSIFRSHDLFKPKQTQKPGQGTRHLDTSQSILLATKNVQEQYTSTKTTERLKTHGLLEERSTSTSSQPPPSEGSTDGGSQQGGSPAPIRRSRSHSLVRKDKGAHDKGKVRSLQKEEKKKKEKEEKGKKKEKKKDGTGSQTSSREGVAIINKGDGFWSRLPGRHSATHSSLPSLSNNPIASGSGAATTIHTSTPSALHSTVSTPTSTANSSPIVSENSIPTSEPSFRSPPHPRIPSSSRYYRSSRSEIGDGEDEDDDDDFDGYRAPVQKRSHAEIYASLTPIHHEQARNLIRSSQSSIAGSSRPRFPKMFPRKGYHPSDWLQNSPTTSLAPSPVPWMLTNNSNSQEGQIVMSNLNDNFGAVGLVPPRPIPQRPVNKTKNKSSEGLILPVPDDSVYMLLPLFVGETDSEFQPEDMAQYEVPLESRKYLLVYYVPFDKRMEGVGGKKVEQLTVSNSASQRTKSKTVFLNSFRVSAHLMSYQDFKGSGIRLPATGLSVTGPLTYAHPPNVEPELHRDPIAIAQCSKRDRGIEFLPEGLHKLGLCDAEQVDQMVDPDDFDDDDEKVEYKFELNALGRAVVEMAWVGAMAVTSFGTT</sequence>
<evidence type="ECO:0000313" key="2">
    <source>
        <dbReference type="Proteomes" id="UP000886501"/>
    </source>
</evidence>
<proteinExistence type="predicted"/>
<dbReference type="Proteomes" id="UP000886501">
    <property type="component" value="Unassembled WGS sequence"/>
</dbReference>
<organism evidence="1 2">
    <name type="scientific">Thelephora ganbajun</name>
    <name type="common">Ganba fungus</name>
    <dbReference type="NCBI Taxonomy" id="370292"/>
    <lineage>
        <taxon>Eukaryota</taxon>
        <taxon>Fungi</taxon>
        <taxon>Dikarya</taxon>
        <taxon>Basidiomycota</taxon>
        <taxon>Agaricomycotina</taxon>
        <taxon>Agaricomycetes</taxon>
        <taxon>Thelephorales</taxon>
        <taxon>Thelephoraceae</taxon>
        <taxon>Thelephora</taxon>
    </lineage>
</organism>
<reference evidence="1" key="1">
    <citation type="submission" date="2019-10" db="EMBL/GenBank/DDBJ databases">
        <authorList>
            <consortium name="DOE Joint Genome Institute"/>
            <person name="Kuo A."/>
            <person name="Miyauchi S."/>
            <person name="Kiss E."/>
            <person name="Drula E."/>
            <person name="Kohler A."/>
            <person name="Sanchez-Garcia M."/>
            <person name="Andreopoulos B."/>
            <person name="Barry K.W."/>
            <person name="Bonito G."/>
            <person name="Buee M."/>
            <person name="Carver A."/>
            <person name="Chen C."/>
            <person name="Cichocki N."/>
            <person name="Clum A."/>
            <person name="Culley D."/>
            <person name="Crous P.W."/>
            <person name="Fauchery L."/>
            <person name="Girlanda M."/>
            <person name="Hayes R."/>
            <person name="Keri Z."/>
            <person name="Labutti K."/>
            <person name="Lipzen A."/>
            <person name="Lombard V."/>
            <person name="Magnuson J."/>
            <person name="Maillard F."/>
            <person name="Morin E."/>
            <person name="Murat C."/>
            <person name="Nolan M."/>
            <person name="Ohm R."/>
            <person name="Pangilinan J."/>
            <person name="Pereira M."/>
            <person name="Perotto S."/>
            <person name="Peter M."/>
            <person name="Riley R."/>
            <person name="Sitrit Y."/>
            <person name="Stielow B."/>
            <person name="Szollosi G."/>
            <person name="Zifcakova L."/>
            <person name="Stursova M."/>
            <person name="Spatafora J.W."/>
            <person name="Tedersoo L."/>
            <person name="Vaario L.-M."/>
            <person name="Yamada A."/>
            <person name="Yan M."/>
            <person name="Wang P."/>
            <person name="Xu J."/>
            <person name="Bruns T."/>
            <person name="Baldrian P."/>
            <person name="Vilgalys R."/>
            <person name="Henrissat B."/>
            <person name="Grigoriev I.V."/>
            <person name="Hibbett D."/>
            <person name="Nagy L.G."/>
            <person name="Martin F.M."/>
        </authorList>
    </citation>
    <scope>NUCLEOTIDE SEQUENCE</scope>
    <source>
        <strain evidence="1">P2</strain>
    </source>
</reference>
<dbReference type="EMBL" id="MU118119">
    <property type="protein sequence ID" value="KAF9644782.1"/>
    <property type="molecule type" value="Genomic_DNA"/>
</dbReference>
<protein>
    <submittedName>
        <fullName evidence="1">Uncharacterized protein</fullName>
    </submittedName>
</protein>
<keyword evidence="2" id="KW-1185">Reference proteome</keyword>
<evidence type="ECO:0000313" key="1">
    <source>
        <dbReference type="EMBL" id="KAF9644782.1"/>
    </source>
</evidence>
<comment type="caution">
    <text evidence="1">The sequence shown here is derived from an EMBL/GenBank/DDBJ whole genome shotgun (WGS) entry which is preliminary data.</text>
</comment>
<accession>A0ACB6Z5I1</accession>
<gene>
    <name evidence="1" type="ORF">BDM02DRAFT_3131532</name>
</gene>
<reference evidence="1" key="2">
    <citation type="journal article" date="2020" name="Nat. Commun.">
        <title>Large-scale genome sequencing of mycorrhizal fungi provides insights into the early evolution of symbiotic traits.</title>
        <authorList>
            <person name="Miyauchi S."/>
            <person name="Kiss E."/>
            <person name="Kuo A."/>
            <person name="Drula E."/>
            <person name="Kohler A."/>
            <person name="Sanchez-Garcia M."/>
            <person name="Morin E."/>
            <person name="Andreopoulos B."/>
            <person name="Barry K.W."/>
            <person name="Bonito G."/>
            <person name="Buee M."/>
            <person name="Carver A."/>
            <person name="Chen C."/>
            <person name="Cichocki N."/>
            <person name="Clum A."/>
            <person name="Culley D."/>
            <person name="Crous P.W."/>
            <person name="Fauchery L."/>
            <person name="Girlanda M."/>
            <person name="Hayes R.D."/>
            <person name="Keri Z."/>
            <person name="LaButti K."/>
            <person name="Lipzen A."/>
            <person name="Lombard V."/>
            <person name="Magnuson J."/>
            <person name="Maillard F."/>
            <person name="Murat C."/>
            <person name="Nolan M."/>
            <person name="Ohm R.A."/>
            <person name="Pangilinan J."/>
            <person name="Pereira M.F."/>
            <person name="Perotto S."/>
            <person name="Peter M."/>
            <person name="Pfister S."/>
            <person name="Riley R."/>
            <person name="Sitrit Y."/>
            <person name="Stielow J.B."/>
            <person name="Szollosi G."/>
            <person name="Zifcakova L."/>
            <person name="Stursova M."/>
            <person name="Spatafora J.W."/>
            <person name="Tedersoo L."/>
            <person name="Vaario L.M."/>
            <person name="Yamada A."/>
            <person name="Yan M."/>
            <person name="Wang P."/>
            <person name="Xu J."/>
            <person name="Bruns T."/>
            <person name="Baldrian P."/>
            <person name="Vilgalys R."/>
            <person name="Dunand C."/>
            <person name="Henrissat B."/>
            <person name="Grigoriev I.V."/>
            <person name="Hibbett D."/>
            <person name="Nagy L.G."/>
            <person name="Martin F.M."/>
        </authorList>
    </citation>
    <scope>NUCLEOTIDE SEQUENCE</scope>
    <source>
        <strain evidence="1">P2</strain>
    </source>
</reference>